<sequence length="194" mass="20424">MPHEILIGLGGNLPSGAGAPIDTLRAALRELQERGLTLKAVSRAYCTTPVPPSGQPDFVNAVAAFETTLSPDECLDILKTVETALGRQRGERWSARTLDLDLLAAGDTVAPDATTWRHLAFEADPMAVHEPLVLPHPRLHGRGFVLMPLMDIAPGWLHPVTGETVAAMAAACEKAGGFEGVRPIGALLGKGASL</sequence>
<gene>
    <name evidence="14" type="primary">folK</name>
    <name evidence="14" type="ORF">PH603_08205</name>
</gene>
<evidence type="ECO:0000256" key="3">
    <source>
        <dbReference type="ARBA" id="ARBA00013253"/>
    </source>
</evidence>
<evidence type="ECO:0000256" key="1">
    <source>
        <dbReference type="ARBA" id="ARBA00005051"/>
    </source>
</evidence>
<dbReference type="Proteomes" id="UP001217500">
    <property type="component" value="Chromosome"/>
</dbReference>
<dbReference type="Gene3D" id="3.30.70.560">
    <property type="entry name" value="7,8-Dihydro-6-hydroxymethylpterin-pyrophosphokinase HPPK"/>
    <property type="match status" value="1"/>
</dbReference>
<comment type="pathway">
    <text evidence="1">Cofactor biosynthesis; tetrahydrofolate biosynthesis; 2-amino-4-hydroxy-6-hydroxymethyl-7,8-dihydropteridine diphosphate from 7,8-dihydroneopterin triphosphate: step 4/4.</text>
</comment>
<evidence type="ECO:0000256" key="8">
    <source>
        <dbReference type="ARBA" id="ARBA00022840"/>
    </source>
</evidence>
<evidence type="ECO:0000256" key="7">
    <source>
        <dbReference type="ARBA" id="ARBA00022777"/>
    </source>
</evidence>
<evidence type="ECO:0000256" key="11">
    <source>
        <dbReference type="ARBA" id="ARBA00029766"/>
    </source>
</evidence>
<keyword evidence="5 14" id="KW-0808">Transferase</keyword>
<dbReference type="CDD" id="cd00483">
    <property type="entry name" value="HPPK"/>
    <property type="match status" value="1"/>
</dbReference>
<evidence type="ECO:0000256" key="9">
    <source>
        <dbReference type="ARBA" id="ARBA00022909"/>
    </source>
</evidence>
<keyword evidence="7" id="KW-0418">Kinase</keyword>
<keyword evidence="8" id="KW-0067">ATP-binding</keyword>
<evidence type="ECO:0000256" key="4">
    <source>
        <dbReference type="ARBA" id="ARBA00016218"/>
    </source>
</evidence>
<evidence type="ECO:0000256" key="10">
    <source>
        <dbReference type="ARBA" id="ARBA00029409"/>
    </source>
</evidence>
<evidence type="ECO:0000256" key="5">
    <source>
        <dbReference type="ARBA" id="ARBA00022679"/>
    </source>
</evidence>
<evidence type="ECO:0000256" key="2">
    <source>
        <dbReference type="ARBA" id="ARBA00005810"/>
    </source>
</evidence>
<comment type="function">
    <text evidence="10">Catalyzes the transfer of pyrophosphate from adenosine triphosphate (ATP) to 6-hydroxymethyl-7,8-dihydropterin, an enzymatic step in folate biosynthesis pathway.</text>
</comment>
<reference evidence="14" key="1">
    <citation type="submission" date="2023-01" db="EMBL/GenBank/DDBJ databases">
        <title>The genome sequence of Kordiimonadaceae bacterium 6D33.</title>
        <authorList>
            <person name="Liu Y."/>
        </authorList>
    </citation>
    <scope>NUCLEOTIDE SEQUENCE</scope>
    <source>
        <strain evidence="14">6D33</strain>
    </source>
</reference>
<keyword evidence="6" id="KW-0547">Nucleotide-binding</keyword>
<dbReference type="GO" id="GO:0046656">
    <property type="term" value="P:folic acid biosynthetic process"/>
    <property type="evidence" value="ECO:0007669"/>
    <property type="project" value="UniProtKB-KW"/>
</dbReference>
<dbReference type="SUPFAM" id="SSF55083">
    <property type="entry name" value="6-hydroxymethyl-7,8-dihydropterin pyrophosphokinase, HPPK"/>
    <property type="match status" value="1"/>
</dbReference>
<comment type="similarity">
    <text evidence="2">Belongs to the HPPK family.</text>
</comment>
<dbReference type="GO" id="GO:0005524">
    <property type="term" value="F:ATP binding"/>
    <property type="evidence" value="ECO:0007669"/>
    <property type="project" value="UniProtKB-KW"/>
</dbReference>
<dbReference type="RefSeq" id="WP_289505594.1">
    <property type="nucleotide sequence ID" value="NZ_CP116805.1"/>
</dbReference>
<dbReference type="InterPro" id="IPR000550">
    <property type="entry name" value="Hppk"/>
</dbReference>
<feature type="domain" description="7,8-dihydro-6-hydroxymethylpterin-pyrophosphokinase" evidence="13">
    <location>
        <begin position="7"/>
        <end position="154"/>
    </location>
</feature>
<dbReference type="GO" id="GO:0003848">
    <property type="term" value="F:2-amino-4-hydroxy-6-hydroxymethyldihydropteridine diphosphokinase activity"/>
    <property type="evidence" value="ECO:0007669"/>
    <property type="project" value="UniProtKB-EC"/>
</dbReference>
<evidence type="ECO:0000313" key="14">
    <source>
        <dbReference type="EMBL" id="WCL55737.1"/>
    </source>
</evidence>
<dbReference type="KEGG" id="gso:PH603_08205"/>
<evidence type="ECO:0000256" key="12">
    <source>
        <dbReference type="ARBA" id="ARBA00033413"/>
    </source>
</evidence>
<dbReference type="Pfam" id="PF01288">
    <property type="entry name" value="HPPK"/>
    <property type="match status" value="1"/>
</dbReference>
<keyword evidence="15" id="KW-1185">Reference proteome</keyword>
<dbReference type="EMBL" id="CP116805">
    <property type="protein sequence ID" value="WCL55737.1"/>
    <property type="molecule type" value="Genomic_DNA"/>
</dbReference>
<dbReference type="InterPro" id="IPR035907">
    <property type="entry name" value="Hppk_sf"/>
</dbReference>
<dbReference type="AlphaFoldDB" id="A0AAE9XR84"/>
<dbReference type="PANTHER" id="PTHR43071">
    <property type="entry name" value="2-AMINO-4-HYDROXY-6-HYDROXYMETHYLDIHYDROPTERIDINE PYROPHOSPHOKINASE"/>
    <property type="match status" value="1"/>
</dbReference>
<protein>
    <recommendedName>
        <fullName evidence="4">2-amino-4-hydroxy-6-hydroxymethyldihydropteridine pyrophosphokinase</fullName>
        <ecNumber evidence="3">2.7.6.3</ecNumber>
    </recommendedName>
    <alternativeName>
        <fullName evidence="11">6-hydroxymethyl-7,8-dihydropterin pyrophosphokinase</fullName>
    </alternativeName>
    <alternativeName>
        <fullName evidence="12">7,8-dihydro-6-hydroxymethylpterin-pyrophosphokinase</fullName>
    </alternativeName>
</protein>
<keyword evidence="9" id="KW-0289">Folate biosynthesis</keyword>
<dbReference type="PANTHER" id="PTHR43071:SF1">
    <property type="entry name" value="2-AMINO-4-HYDROXY-6-HYDROXYMETHYLDIHYDROPTERIDINE PYROPHOSPHOKINASE"/>
    <property type="match status" value="1"/>
</dbReference>
<dbReference type="EC" id="2.7.6.3" evidence="3"/>
<evidence type="ECO:0000259" key="13">
    <source>
        <dbReference type="Pfam" id="PF01288"/>
    </source>
</evidence>
<evidence type="ECO:0000313" key="15">
    <source>
        <dbReference type="Proteomes" id="UP001217500"/>
    </source>
</evidence>
<dbReference type="NCBIfam" id="TIGR01498">
    <property type="entry name" value="folK"/>
    <property type="match status" value="1"/>
</dbReference>
<name>A0AAE9XR84_9PROT</name>
<organism evidence="14 15">
    <name type="scientific">Gimibacter soli</name>
    <dbReference type="NCBI Taxonomy" id="3024400"/>
    <lineage>
        <taxon>Bacteria</taxon>
        <taxon>Pseudomonadati</taxon>
        <taxon>Pseudomonadota</taxon>
        <taxon>Alphaproteobacteria</taxon>
        <taxon>Kordiimonadales</taxon>
        <taxon>Temperatibacteraceae</taxon>
        <taxon>Gimibacter</taxon>
    </lineage>
</organism>
<accession>A0AAE9XR84</accession>
<evidence type="ECO:0000256" key="6">
    <source>
        <dbReference type="ARBA" id="ARBA00022741"/>
    </source>
</evidence>
<proteinExistence type="inferred from homology"/>
<dbReference type="GO" id="GO:0016301">
    <property type="term" value="F:kinase activity"/>
    <property type="evidence" value="ECO:0007669"/>
    <property type="project" value="UniProtKB-KW"/>
</dbReference>